<dbReference type="PANTHER" id="PTHR34723:SF8">
    <property type="entry name" value="PROTEIN CBG17025"/>
    <property type="match status" value="1"/>
</dbReference>
<reference evidence="2 3" key="2">
    <citation type="journal article" date="2017" name="Genome Biol.">
        <title>New reference genome sequences of hot pepper reveal the massive evolution of plant disease-resistance genes by retroduplication.</title>
        <authorList>
            <person name="Kim S."/>
            <person name="Park J."/>
            <person name="Yeom S.I."/>
            <person name="Kim Y.M."/>
            <person name="Seo E."/>
            <person name="Kim K.T."/>
            <person name="Kim M.S."/>
            <person name="Lee J.M."/>
            <person name="Cheong K."/>
            <person name="Shin H.S."/>
            <person name="Kim S.B."/>
            <person name="Han K."/>
            <person name="Lee J."/>
            <person name="Park M."/>
            <person name="Lee H.A."/>
            <person name="Lee H.Y."/>
            <person name="Lee Y."/>
            <person name="Oh S."/>
            <person name="Lee J.H."/>
            <person name="Choi E."/>
            <person name="Choi E."/>
            <person name="Lee S.E."/>
            <person name="Jeon J."/>
            <person name="Kim H."/>
            <person name="Choi G."/>
            <person name="Song H."/>
            <person name="Lee J."/>
            <person name="Lee S.C."/>
            <person name="Kwon J.K."/>
            <person name="Lee H.Y."/>
            <person name="Koo N."/>
            <person name="Hong Y."/>
            <person name="Kim R.W."/>
            <person name="Kang W.H."/>
            <person name="Huh J.H."/>
            <person name="Kang B.C."/>
            <person name="Yang T.J."/>
            <person name="Lee Y.H."/>
            <person name="Bennetzen J.L."/>
            <person name="Choi D."/>
        </authorList>
    </citation>
    <scope>NUCLEOTIDE SEQUENCE [LARGE SCALE GENOMIC DNA]</scope>
    <source>
        <strain evidence="3">cv. CM334</strain>
    </source>
</reference>
<proteinExistence type="predicted"/>
<name>A0A2G2XVH9_CAPAN</name>
<comment type="caution">
    <text evidence="2">The sequence shown here is derived from an EMBL/GenBank/DDBJ whole genome shotgun (WGS) entry which is preliminary data.</text>
</comment>
<feature type="region of interest" description="Disordered" evidence="1">
    <location>
        <begin position="116"/>
        <end position="144"/>
    </location>
</feature>
<evidence type="ECO:0000256" key="1">
    <source>
        <dbReference type="SAM" id="MobiDB-lite"/>
    </source>
</evidence>
<evidence type="ECO:0000313" key="2">
    <source>
        <dbReference type="EMBL" id="PHT61526.1"/>
    </source>
</evidence>
<reference evidence="2 3" key="1">
    <citation type="journal article" date="2014" name="Nat. Genet.">
        <title>Genome sequence of the hot pepper provides insights into the evolution of pungency in Capsicum species.</title>
        <authorList>
            <person name="Kim S."/>
            <person name="Park M."/>
            <person name="Yeom S.I."/>
            <person name="Kim Y.M."/>
            <person name="Lee J.M."/>
            <person name="Lee H.A."/>
            <person name="Seo E."/>
            <person name="Choi J."/>
            <person name="Cheong K."/>
            <person name="Kim K.T."/>
            <person name="Jung K."/>
            <person name="Lee G.W."/>
            <person name="Oh S.K."/>
            <person name="Bae C."/>
            <person name="Kim S.B."/>
            <person name="Lee H.Y."/>
            <person name="Kim S.Y."/>
            <person name="Kim M.S."/>
            <person name="Kang B.C."/>
            <person name="Jo Y.D."/>
            <person name="Yang H.B."/>
            <person name="Jeong H.J."/>
            <person name="Kang W.H."/>
            <person name="Kwon J.K."/>
            <person name="Shin C."/>
            <person name="Lim J.Y."/>
            <person name="Park J.H."/>
            <person name="Huh J.H."/>
            <person name="Kim J.S."/>
            <person name="Kim B.D."/>
            <person name="Cohen O."/>
            <person name="Paran I."/>
            <person name="Suh M.C."/>
            <person name="Lee S.B."/>
            <person name="Kim Y.K."/>
            <person name="Shin Y."/>
            <person name="Noh S.J."/>
            <person name="Park J."/>
            <person name="Seo Y.S."/>
            <person name="Kwon S.Y."/>
            <person name="Kim H.A."/>
            <person name="Park J.M."/>
            <person name="Kim H.J."/>
            <person name="Choi S.B."/>
            <person name="Bosland P.W."/>
            <person name="Reeves G."/>
            <person name="Jo S.H."/>
            <person name="Lee B.W."/>
            <person name="Cho H.T."/>
            <person name="Choi H.S."/>
            <person name="Lee M.S."/>
            <person name="Yu Y."/>
            <person name="Do Choi Y."/>
            <person name="Park B.S."/>
            <person name="van Deynze A."/>
            <person name="Ashrafi H."/>
            <person name="Hill T."/>
            <person name="Kim W.T."/>
            <person name="Pai H.S."/>
            <person name="Ahn H.K."/>
            <person name="Yeam I."/>
            <person name="Giovannoni J.J."/>
            <person name="Rose J.K."/>
            <person name="Sorensen I."/>
            <person name="Lee S.J."/>
            <person name="Kim R.W."/>
            <person name="Choi I.Y."/>
            <person name="Choi B.S."/>
            <person name="Lim J.S."/>
            <person name="Lee Y.H."/>
            <person name="Choi D."/>
        </authorList>
    </citation>
    <scope>NUCLEOTIDE SEQUENCE [LARGE SCALE GENOMIC DNA]</scope>
    <source>
        <strain evidence="3">cv. CM334</strain>
    </source>
</reference>
<dbReference type="EMBL" id="AYRZ02000142">
    <property type="protein sequence ID" value="PHT61526.1"/>
    <property type="molecule type" value="Genomic_DNA"/>
</dbReference>
<accession>A0A2G2XVH9</accession>
<feature type="compositionally biased region" description="Basic and acidic residues" evidence="1">
    <location>
        <begin position="130"/>
        <end position="144"/>
    </location>
</feature>
<dbReference type="PANTHER" id="PTHR34723">
    <property type="entry name" value="PROTEIN CBG17025"/>
    <property type="match status" value="1"/>
</dbReference>
<keyword evidence="3" id="KW-1185">Reference proteome</keyword>
<dbReference type="AlphaFoldDB" id="A0A2G2XVH9"/>
<organism evidence="2 3">
    <name type="scientific">Capsicum annuum</name>
    <name type="common">Capsicum pepper</name>
    <dbReference type="NCBI Taxonomy" id="4072"/>
    <lineage>
        <taxon>Eukaryota</taxon>
        <taxon>Viridiplantae</taxon>
        <taxon>Streptophyta</taxon>
        <taxon>Embryophyta</taxon>
        <taxon>Tracheophyta</taxon>
        <taxon>Spermatophyta</taxon>
        <taxon>Magnoliopsida</taxon>
        <taxon>eudicotyledons</taxon>
        <taxon>Gunneridae</taxon>
        <taxon>Pentapetalae</taxon>
        <taxon>asterids</taxon>
        <taxon>lamiids</taxon>
        <taxon>Solanales</taxon>
        <taxon>Solanaceae</taxon>
        <taxon>Solanoideae</taxon>
        <taxon>Capsiceae</taxon>
        <taxon>Capsicum</taxon>
    </lineage>
</organism>
<sequence length="318" mass="35354">MGISPSLVPPSRGVRPGPKLRTFLQTTIRTTEPLDSKRVILPDLGSRLECLSAKGSWSPDVRWAIAAITKTVEIQLPLATTFVDVDSHLGYHRARDEFKASATVVCMEHRTRQIGVDKDPMPTTSTAFENPDRRSSTMTAERSKEVPQYHDATVPWYIGAMVPWCHGALVPRCLGDIEPLSHDAFVLWCHGALVPLCHGAMVPRFICAMFPWCLDARFHGATMSWCHGALVQSTTVLWFLGAMVPQCLCAMVPWCLCAMVRWCHGAFVPWFHGVLVPCAHDVPPYPNSSPDNAFRLDRPAERALGPKRGAVPRFQFTK</sequence>
<dbReference type="Proteomes" id="UP000222542">
    <property type="component" value="Unassembled WGS sequence"/>
</dbReference>
<evidence type="ECO:0000313" key="3">
    <source>
        <dbReference type="Proteomes" id="UP000222542"/>
    </source>
</evidence>
<gene>
    <name evidence="2" type="ORF">T459_34624</name>
</gene>
<protein>
    <submittedName>
        <fullName evidence="2">Uncharacterized protein</fullName>
    </submittedName>
</protein>
<dbReference type="Gramene" id="PHT61526">
    <property type="protein sequence ID" value="PHT61526"/>
    <property type="gene ID" value="T459_34624"/>
</dbReference>